<protein>
    <recommendedName>
        <fullName evidence="6">Protein FAR1-RELATED SEQUENCE</fullName>
    </recommendedName>
</protein>
<accession>A0AA88UR93</accession>
<dbReference type="Pfam" id="PF10551">
    <property type="entry name" value="MULE"/>
    <property type="match status" value="1"/>
</dbReference>
<dbReference type="InterPro" id="IPR004330">
    <property type="entry name" value="FAR1_DNA_bnd_dom"/>
</dbReference>
<evidence type="ECO:0000256" key="6">
    <source>
        <dbReference type="RuleBase" id="RU367018"/>
    </source>
</evidence>
<evidence type="ECO:0000256" key="3">
    <source>
        <dbReference type="ARBA" id="ARBA00022771"/>
    </source>
</evidence>
<evidence type="ECO:0000256" key="1">
    <source>
        <dbReference type="ARBA" id="ARBA00005889"/>
    </source>
</evidence>
<evidence type="ECO:0000256" key="4">
    <source>
        <dbReference type="ARBA" id="ARBA00022833"/>
    </source>
</evidence>
<reference evidence="8" key="1">
    <citation type="submission" date="2022-12" db="EMBL/GenBank/DDBJ databases">
        <title>Draft genome assemblies for two species of Escallonia (Escalloniales).</title>
        <authorList>
            <person name="Chanderbali A."/>
            <person name="Dervinis C."/>
            <person name="Anghel I."/>
            <person name="Soltis D."/>
            <person name="Soltis P."/>
            <person name="Zapata F."/>
        </authorList>
    </citation>
    <scope>NUCLEOTIDE SEQUENCE</scope>
    <source>
        <strain evidence="8">UCBG92.1500</strain>
        <tissue evidence="8">Leaf</tissue>
    </source>
</reference>
<gene>
    <name evidence="8" type="ORF">RJ640_021289</name>
</gene>
<evidence type="ECO:0000313" key="9">
    <source>
        <dbReference type="Proteomes" id="UP001187471"/>
    </source>
</evidence>
<dbReference type="EMBL" id="JAVXUO010000201">
    <property type="protein sequence ID" value="KAK2994484.1"/>
    <property type="molecule type" value="Genomic_DNA"/>
</dbReference>
<comment type="similarity">
    <text evidence="1 6">Belongs to the FHY3/FAR1 family.</text>
</comment>
<dbReference type="Pfam" id="PF03101">
    <property type="entry name" value="FAR1"/>
    <property type="match status" value="1"/>
</dbReference>
<name>A0AA88UR93_9ASTE</name>
<dbReference type="PROSITE" id="PS50966">
    <property type="entry name" value="ZF_SWIM"/>
    <property type="match status" value="1"/>
</dbReference>
<dbReference type="GO" id="GO:0005634">
    <property type="term" value="C:nucleus"/>
    <property type="evidence" value="ECO:0007669"/>
    <property type="project" value="UniProtKB-SubCell"/>
</dbReference>
<dbReference type="PANTHER" id="PTHR31669">
    <property type="entry name" value="PROTEIN FAR1-RELATED SEQUENCE 10-RELATED"/>
    <property type="match status" value="1"/>
</dbReference>
<evidence type="ECO:0000256" key="5">
    <source>
        <dbReference type="PROSITE-ProRule" id="PRU00325"/>
    </source>
</evidence>
<feature type="domain" description="SWIM-type" evidence="7">
    <location>
        <begin position="550"/>
        <end position="586"/>
    </location>
</feature>
<proteinExistence type="inferred from homology"/>
<sequence length="668" mass="77652">MDEVSLNGEPLYDDETNDFEIEGDCAMTEFVGQNGVIQGENPLPPAVGMEFESYEDVYYFYNCYARDQGFGVRVSNTWYRKSKERYRGKLSCSSAGFKKKSEASRPRPETRTGCPAMIKFRLMENKRWRIIEVELEHNHLISPVSGKFYKSHKTMNLGTKRPLQADGADKIQKIRLFRTVVIDTEDNGSFYFDEGEFGNNFDHSNQLKLKQGDAQAIYDSFCQLQLMNPNFFYVMDINEKGYLRNVFWADARFRTAYGYFGDVIVVDTTCLTDKYEVPLVVFSGVNHHGQYVLFGCGLLAGETVDSYMWLFRAWLTYMMGRPPQAIIVDQCKSLRNALADVFPRASCFLSLSHVMKKVPKNLGGLREYEALKVALISAVYHSLRADEFEMAWENMIQCYGVRDHKWLQTLYEDRKWWVPVYLKETFLAGMCRNEESEGVTTLFGAYLHKNTSIKDFLDHYNLALEEVHQRETLADLESENSSPILKSRMCFELQLSKLYTKYIFNKFQAEVEGIFSCFSTRQVSTDGSIITYIVKEHAEVEENRMETKDYEVIYNTSEAEILCICGLFNFKGYLCRHALKVLTQNGMEEIPPQYILSRWRKDMHRNYVFYHNCGGIDINNPVHRYDNLYKSVVQVVEEGRKSHDRYKLALEALDEILNKVRLVEDRPM</sequence>
<keyword evidence="9" id="KW-1185">Reference proteome</keyword>
<dbReference type="Proteomes" id="UP001187471">
    <property type="component" value="Unassembled WGS sequence"/>
</dbReference>
<dbReference type="GO" id="GO:0008270">
    <property type="term" value="F:zinc ion binding"/>
    <property type="evidence" value="ECO:0007669"/>
    <property type="project" value="UniProtKB-UniRule"/>
</dbReference>
<comment type="subcellular location">
    <subcellularLocation>
        <location evidence="6">Nucleus</location>
    </subcellularLocation>
</comment>
<keyword evidence="2 6" id="KW-0479">Metal-binding</keyword>
<comment type="function">
    <text evidence="6">Putative transcription activator involved in regulating light control of development.</text>
</comment>
<organism evidence="8 9">
    <name type="scientific">Escallonia rubra</name>
    <dbReference type="NCBI Taxonomy" id="112253"/>
    <lineage>
        <taxon>Eukaryota</taxon>
        <taxon>Viridiplantae</taxon>
        <taxon>Streptophyta</taxon>
        <taxon>Embryophyta</taxon>
        <taxon>Tracheophyta</taxon>
        <taxon>Spermatophyta</taxon>
        <taxon>Magnoliopsida</taxon>
        <taxon>eudicotyledons</taxon>
        <taxon>Gunneridae</taxon>
        <taxon>Pentapetalae</taxon>
        <taxon>asterids</taxon>
        <taxon>campanulids</taxon>
        <taxon>Escalloniales</taxon>
        <taxon>Escalloniaceae</taxon>
        <taxon>Escallonia</taxon>
    </lineage>
</organism>
<keyword evidence="6" id="KW-0539">Nucleus</keyword>
<evidence type="ECO:0000259" key="7">
    <source>
        <dbReference type="PROSITE" id="PS50966"/>
    </source>
</evidence>
<dbReference type="SMART" id="SM00575">
    <property type="entry name" value="ZnF_PMZ"/>
    <property type="match status" value="1"/>
</dbReference>
<evidence type="ECO:0000313" key="8">
    <source>
        <dbReference type="EMBL" id="KAK2994484.1"/>
    </source>
</evidence>
<dbReference type="InterPro" id="IPR006564">
    <property type="entry name" value="Znf_PMZ"/>
</dbReference>
<dbReference type="InterPro" id="IPR007527">
    <property type="entry name" value="Znf_SWIM"/>
</dbReference>
<dbReference type="GO" id="GO:0006355">
    <property type="term" value="P:regulation of DNA-templated transcription"/>
    <property type="evidence" value="ECO:0007669"/>
    <property type="project" value="UniProtKB-UniRule"/>
</dbReference>
<dbReference type="AlphaFoldDB" id="A0AA88UR93"/>
<dbReference type="PANTHER" id="PTHR31669:SF236">
    <property type="entry name" value="PROTEIN FAR1-RELATED SEQUENCE"/>
    <property type="match status" value="1"/>
</dbReference>
<dbReference type="InterPro" id="IPR031052">
    <property type="entry name" value="FHY3/FAR1"/>
</dbReference>
<dbReference type="InterPro" id="IPR018289">
    <property type="entry name" value="MULE_transposase_dom"/>
</dbReference>
<evidence type="ECO:0000256" key="2">
    <source>
        <dbReference type="ARBA" id="ARBA00022723"/>
    </source>
</evidence>
<comment type="caution">
    <text evidence="8">The sequence shown here is derived from an EMBL/GenBank/DDBJ whole genome shotgun (WGS) entry which is preliminary data.</text>
</comment>
<dbReference type="Pfam" id="PF04434">
    <property type="entry name" value="SWIM"/>
    <property type="match status" value="1"/>
</dbReference>
<keyword evidence="4 6" id="KW-0862">Zinc</keyword>
<keyword evidence="3 5" id="KW-0863">Zinc-finger</keyword>